<evidence type="ECO:0000256" key="3">
    <source>
        <dbReference type="SAM" id="Phobius"/>
    </source>
</evidence>
<feature type="region of interest" description="Disordered" evidence="2">
    <location>
        <begin position="337"/>
        <end position="359"/>
    </location>
</feature>
<dbReference type="SUPFAM" id="SSF47473">
    <property type="entry name" value="EF-hand"/>
    <property type="match status" value="1"/>
</dbReference>
<feature type="region of interest" description="Disordered" evidence="2">
    <location>
        <begin position="283"/>
        <end position="307"/>
    </location>
</feature>
<dbReference type="InterPro" id="IPR002048">
    <property type="entry name" value="EF_hand_dom"/>
</dbReference>
<organism evidence="5 6">
    <name type="scientific">Raphidocelis subcapitata</name>
    <dbReference type="NCBI Taxonomy" id="307507"/>
    <lineage>
        <taxon>Eukaryota</taxon>
        <taxon>Viridiplantae</taxon>
        <taxon>Chlorophyta</taxon>
        <taxon>core chlorophytes</taxon>
        <taxon>Chlorophyceae</taxon>
        <taxon>CS clade</taxon>
        <taxon>Sphaeropleales</taxon>
        <taxon>Selenastraceae</taxon>
        <taxon>Raphidocelis</taxon>
    </lineage>
</organism>
<dbReference type="EMBL" id="BDRX01000031">
    <property type="protein sequence ID" value="GBF92307.1"/>
    <property type="molecule type" value="Genomic_DNA"/>
</dbReference>
<dbReference type="STRING" id="307507.A0A2V0P545"/>
<feature type="transmembrane region" description="Helical" evidence="3">
    <location>
        <begin position="121"/>
        <end position="142"/>
    </location>
</feature>
<feature type="transmembrane region" description="Helical" evidence="3">
    <location>
        <begin position="163"/>
        <end position="189"/>
    </location>
</feature>
<dbReference type="PANTHER" id="PTHR31323">
    <property type="entry name" value="MECHANOSENSITIVE ION CHANNEL PROTEIN MSY2"/>
    <property type="match status" value="1"/>
</dbReference>
<dbReference type="AlphaFoldDB" id="A0A2V0P545"/>
<evidence type="ECO:0000256" key="1">
    <source>
        <dbReference type="ARBA" id="ARBA00022837"/>
    </source>
</evidence>
<dbReference type="Gene3D" id="1.10.238.10">
    <property type="entry name" value="EF-hand"/>
    <property type="match status" value="1"/>
</dbReference>
<dbReference type="SMART" id="SM00054">
    <property type="entry name" value="EFh"/>
    <property type="match status" value="1"/>
</dbReference>
<keyword evidence="3" id="KW-1133">Transmembrane helix</keyword>
<dbReference type="GO" id="GO:0005509">
    <property type="term" value="F:calcium ion binding"/>
    <property type="evidence" value="ECO:0007669"/>
    <property type="project" value="InterPro"/>
</dbReference>
<sequence>MPPKHDAAAAAAADAAAAAAAAADDARSTAAASESHASEQLRAVALFSDEEQCPGRAYDRDAARGAGASHGGGGGGGAGGGWRPWWRRRATAVEALFTLAGAVLATVGVALQIWLKTNAHAFRWLYFFASLPVLWVVVSFVVRQIYVRIELAYFQELIYYWTALRFSTSLLAFTLLALPLYNAFFVWLWCGEDSKRACDDASYVKAAGITWNVLLCCVLFSLAHFLKSLAAKLISQHFYQTAHIAKVKQALEQEYYLLALSKPRPVPPVAQSGVLPSLARMSTGLGRSSSKPMRAASAPPPGVSRTGSARHEVVLHQQVEALLSSAAGSGASAAALARDSAGSNGSGSGPPLLPHPGVPQPRSWFWHTLFERRRPRPEPPAAVALAPAASFERLPSRTASRPPSRTGSGTAIAPVPEHQLIRVTAGSPGDEEAPPPEPALPQHHQHSLPPPPPPGGIPLSPTGGRGGGADWGEDDGAAGQSSAPAHAVAAKTFSALVRKYSSLSPEEEAAQLKLAGRLGKGLFENCRRDARVPGVTLDDFRPFFPDDATASRAFDFFDANGDGFISKAEMKEAVTAIVAERRDMATSLRDTDSIVASLEAFLAGTVHLLFIAFYLLVWHIDVMSGFSTFSATVLALTFVFGESVKNVFQSAVWLFLNHALDVGDTVMLPPDESWYRVKKFGLLDTVLVNDCGYNVHFPNSRLWSSPLVNLTRSGRRTEITRLVVDTDAPARARDALQGALTLHATGPGKGDFHGEPKVRYTGITPEGKARLAVVWTYAYGATDVRYAIARDGIVAVLKDSLSALGGATLHTFPIKNVPHNYKRD</sequence>
<gene>
    <name evidence="5" type="ORF">Rsub_05509</name>
</gene>
<feature type="transmembrane region" description="Helical" evidence="3">
    <location>
        <begin position="622"/>
        <end position="640"/>
    </location>
</feature>
<dbReference type="PROSITE" id="PS00018">
    <property type="entry name" value="EF_HAND_1"/>
    <property type="match status" value="1"/>
</dbReference>
<keyword evidence="3" id="KW-0472">Membrane</keyword>
<proteinExistence type="predicted"/>
<dbReference type="Proteomes" id="UP000247498">
    <property type="component" value="Unassembled WGS sequence"/>
</dbReference>
<reference evidence="5 6" key="1">
    <citation type="journal article" date="2018" name="Sci. Rep.">
        <title>Raphidocelis subcapitata (=Pseudokirchneriella subcapitata) provides an insight into genome evolution and environmental adaptations in the Sphaeropleales.</title>
        <authorList>
            <person name="Suzuki S."/>
            <person name="Yamaguchi H."/>
            <person name="Nakajima N."/>
            <person name="Kawachi M."/>
        </authorList>
    </citation>
    <scope>NUCLEOTIDE SEQUENCE [LARGE SCALE GENOMIC DNA]</scope>
    <source>
        <strain evidence="5 6">NIES-35</strain>
    </source>
</reference>
<dbReference type="OrthoDB" id="544685at2759"/>
<evidence type="ECO:0000313" key="6">
    <source>
        <dbReference type="Proteomes" id="UP000247498"/>
    </source>
</evidence>
<keyword evidence="1" id="KW-0106">Calcium</keyword>
<accession>A0A2V0P545</accession>
<feature type="domain" description="EF-hand" evidence="4">
    <location>
        <begin position="545"/>
        <end position="580"/>
    </location>
</feature>
<evidence type="ECO:0000259" key="4">
    <source>
        <dbReference type="PROSITE" id="PS50222"/>
    </source>
</evidence>
<feature type="transmembrane region" description="Helical" evidence="3">
    <location>
        <begin position="209"/>
        <end position="226"/>
    </location>
</feature>
<evidence type="ECO:0000256" key="2">
    <source>
        <dbReference type="SAM" id="MobiDB-lite"/>
    </source>
</evidence>
<feature type="transmembrane region" description="Helical" evidence="3">
    <location>
        <begin position="92"/>
        <end position="115"/>
    </location>
</feature>
<dbReference type="SUPFAM" id="SSF50182">
    <property type="entry name" value="Sm-like ribonucleoproteins"/>
    <property type="match status" value="1"/>
</dbReference>
<dbReference type="InterPro" id="IPR018247">
    <property type="entry name" value="EF_Hand_1_Ca_BS"/>
</dbReference>
<dbReference type="CDD" id="cd00051">
    <property type="entry name" value="EFh"/>
    <property type="match status" value="1"/>
</dbReference>
<dbReference type="InterPro" id="IPR011992">
    <property type="entry name" value="EF-hand-dom_pair"/>
</dbReference>
<dbReference type="FunCoup" id="A0A2V0P545">
    <property type="interactions" value="675"/>
</dbReference>
<dbReference type="GO" id="GO:0005262">
    <property type="term" value="F:calcium channel activity"/>
    <property type="evidence" value="ECO:0007669"/>
    <property type="project" value="TreeGrafter"/>
</dbReference>
<dbReference type="InParanoid" id="A0A2V0P545"/>
<feature type="transmembrane region" description="Helical" evidence="3">
    <location>
        <begin position="594"/>
        <end position="616"/>
    </location>
</feature>
<evidence type="ECO:0000313" key="5">
    <source>
        <dbReference type="EMBL" id="GBF92307.1"/>
    </source>
</evidence>
<dbReference type="PANTHER" id="PTHR31323:SF1">
    <property type="entry name" value="MECHANOSENSITIVE ION CHANNEL PROTEIN"/>
    <property type="match status" value="1"/>
</dbReference>
<protein>
    <submittedName>
        <fullName evidence="5">Mechanosensitive ion channel</fullName>
    </submittedName>
</protein>
<feature type="region of interest" description="Disordered" evidence="2">
    <location>
        <begin position="386"/>
        <end position="483"/>
    </location>
</feature>
<comment type="caution">
    <text evidence="5">The sequence shown here is derived from an EMBL/GenBank/DDBJ whole genome shotgun (WGS) entry which is preliminary data.</text>
</comment>
<dbReference type="GO" id="GO:0006874">
    <property type="term" value="P:intracellular calcium ion homeostasis"/>
    <property type="evidence" value="ECO:0007669"/>
    <property type="project" value="TreeGrafter"/>
</dbReference>
<keyword evidence="6" id="KW-1185">Reference proteome</keyword>
<feature type="compositionally biased region" description="Polar residues" evidence="2">
    <location>
        <begin position="397"/>
        <end position="409"/>
    </location>
</feature>
<dbReference type="PROSITE" id="PS50222">
    <property type="entry name" value="EF_HAND_2"/>
    <property type="match status" value="1"/>
</dbReference>
<dbReference type="InterPro" id="IPR010920">
    <property type="entry name" value="LSM_dom_sf"/>
</dbReference>
<dbReference type="Pfam" id="PF13202">
    <property type="entry name" value="EF-hand_5"/>
    <property type="match status" value="1"/>
</dbReference>
<name>A0A2V0P545_9CHLO</name>
<keyword evidence="3" id="KW-0812">Transmembrane</keyword>